<comment type="caution">
    <text evidence="8">The sequence shown here is derived from an EMBL/GenBank/DDBJ whole genome shotgun (WGS) entry which is preliminary data.</text>
</comment>
<evidence type="ECO:0000259" key="7">
    <source>
        <dbReference type="PROSITE" id="PS50850"/>
    </source>
</evidence>
<evidence type="ECO:0000256" key="6">
    <source>
        <dbReference type="SAM" id="Phobius"/>
    </source>
</evidence>
<gene>
    <name evidence="8" type="ORF">KSB_64550</name>
</gene>
<dbReference type="RefSeq" id="WP_201374261.1">
    <property type="nucleotide sequence ID" value="NZ_BNJG01000002.1"/>
</dbReference>
<keyword evidence="4 6" id="KW-1133">Transmembrane helix</keyword>
<evidence type="ECO:0000256" key="4">
    <source>
        <dbReference type="ARBA" id="ARBA00022989"/>
    </source>
</evidence>
<proteinExistence type="predicted"/>
<organism evidence="8 9">
    <name type="scientific">Ktedonobacter robiniae</name>
    <dbReference type="NCBI Taxonomy" id="2778365"/>
    <lineage>
        <taxon>Bacteria</taxon>
        <taxon>Bacillati</taxon>
        <taxon>Chloroflexota</taxon>
        <taxon>Ktedonobacteria</taxon>
        <taxon>Ktedonobacterales</taxon>
        <taxon>Ktedonobacteraceae</taxon>
        <taxon>Ktedonobacter</taxon>
    </lineage>
</organism>
<evidence type="ECO:0000313" key="9">
    <source>
        <dbReference type="Proteomes" id="UP000654345"/>
    </source>
</evidence>
<keyword evidence="5 6" id="KW-0472">Membrane</keyword>
<accession>A0ABQ3V036</accession>
<reference evidence="8 9" key="1">
    <citation type="journal article" date="2021" name="Int. J. Syst. Evol. Microbiol.">
        <title>Reticulibacter mediterranei gen. nov., sp. nov., within the new family Reticulibacteraceae fam. nov., and Ktedonospora formicarum gen. nov., sp. nov., Ktedonobacter robiniae sp. nov., Dictyobacter formicarum sp. nov. and Dictyobacter arantiisoli sp. nov., belonging to the class Ktedonobacteria.</title>
        <authorList>
            <person name="Yabe S."/>
            <person name="Zheng Y."/>
            <person name="Wang C.M."/>
            <person name="Sakai Y."/>
            <person name="Abe K."/>
            <person name="Yokota A."/>
            <person name="Donadio S."/>
            <person name="Cavaletti L."/>
            <person name="Monciardini P."/>
        </authorList>
    </citation>
    <scope>NUCLEOTIDE SEQUENCE [LARGE SCALE GENOMIC DNA]</scope>
    <source>
        <strain evidence="8 9">SOSP1-30</strain>
    </source>
</reference>
<evidence type="ECO:0000313" key="8">
    <source>
        <dbReference type="EMBL" id="GHO57980.1"/>
    </source>
</evidence>
<feature type="domain" description="Major facilitator superfamily (MFS) profile" evidence="7">
    <location>
        <begin position="22"/>
        <end position="396"/>
    </location>
</feature>
<feature type="transmembrane region" description="Helical" evidence="6">
    <location>
        <begin position="23"/>
        <end position="48"/>
    </location>
</feature>
<dbReference type="InterPro" id="IPR036259">
    <property type="entry name" value="MFS_trans_sf"/>
</dbReference>
<name>A0ABQ3V036_9CHLR</name>
<dbReference type="InterPro" id="IPR011701">
    <property type="entry name" value="MFS"/>
</dbReference>
<dbReference type="PROSITE" id="PS50850">
    <property type="entry name" value="MFS"/>
    <property type="match status" value="1"/>
</dbReference>
<dbReference type="InterPro" id="IPR050189">
    <property type="entry name" value="MFS_Efflux_Transporters"/>
</dbReference>
<feature type="transmembrane region" description="Helical" evidence="6">
    <location>
        <begin position="309"/>
        <end position="326"/>
    </location>
</feature>
<dbReference type="InterPro" id="IPR020846">
    <property type="entry name" value="MFS_dom"/>
</dbReference>
<keyword evidence="3 6" id="KW-0812">Transmembrane</keyword>
<feature type="transmembrane region" description="Helical" evidence="6">
    <location>
        <begin position="373"/>
        <end position="394"/>
    </location>
</feature>
<feature type="transmembrane region" description="Helical" evidence="6">
    <location>
        <begin position="176"/>
        <end position="200"/>
    </location>
</feature>
<feature type="transmembrane region" description="Helical" evidence="6">
    <location>
        <begin position="338"/>
        <end position="361"/>
    </location>
</feature>
<dbReference type="Proteomes" id="UP000654345">
    <property type="component" value="Unassembled WGS sequence"/>
</dbReference>
<evidence type="ECO:0000256" key="1">
    <source>
        <dbReference type="ARBA" id="ARBA00004651"/>
    </source>
</evidence>
<feature type="transmembrane region" description="Helical" evidence="6">
    <location>
        <begin position="146"/>
        <end position="164"/>
    </location>
</feature>
<dbReference type="EMBL" id="BNJG01000002">
    <property type="protein sequence ID" value="GHO57980.1"/>
    <property type="molecule type" value="Genomic_DNA"/>
</dbReference>
<feature type="transmembrane region" description="Helical" evidence="6">
    <location>
        <begin position="220"/>
        <end position="242"/>
    </location>
</feature>
<sequence>MSQMTQQRLLAEAHRATRINPRILLLALGMFALGTDAFVVAGVLPVIAHETGVPVSVAGQLVTAFSLTYGLGAPLLAVLISRWLPHRVLIIALGLFCLANIGSALAPTFPLLMLTRILTGCFAAMYAPLAYTMGIALAPPEKRGQALALVVIGLTVATALGSPLGTWVGEHFGWRLSFGLVAGLAGIGFLAFLISGLPRIATPPTVSLRQRLAPITQPRLVLALLPAFLYNLGIYTIYTYIGPLLQQNMHLVDLSGMLVAFGLGVVVGNWSGGMIADRVGPQRPLLVSMVLLLIMEIVIPLVMTTWLGGLLALFVWGISGSLLFIPQQHRLLSVAPDHANVILALNNSMFYLGIAGGAALGGLSLRSVAVTQLGWIGAACVLLALLLLFGSIRLNKERLQGYKKPAEDIVVVPE</sequence>
<keyword evidence="2" id="KW-1003">Cell membrane</keyword>
<keyword evidence="9" id="KW-1185">Reference proteome</keyword>
<feature type="transmembrane region" description="Helical" evidence="6">
    <location>
        <begin position="60"/>
        <end position="81"/>
    </location>
</feature>
<protein>
    <submittedName>
        <fullName evidence="8">MFS transporter</fullName>
    </submittedName>
</protein>
<feature type="transmembrane region" description="Helical" evidence="6">
    <location>
        <begin position="254"/>
        <end position="272"/>
    </location>
</feature>
<dbReference type="PANTHER" id="PTHR43124:SF10">
    <property type="entry name" value="PURINE EFFLUX PUMP PBUE"/>
    <property type="match status" value="1"/>
</dbReference>
<evidence type="ECO:0000256" key="5">
    <source>
        <dbReference type="ARBA" id="ARBA00023136"/>
    </source>
</evidence>
<feature type="transmembrane region" description="Helical" evidence="6">
    <location>
        <begin position="284"/>
        <end position="303"/>
    </location>
</feature>
<dbReference type="CDD" id="cd17324">
    <property type="entry name" value="MFS_NepI_like"/>
    <property type="match status" value="1"/>
</dbReference>
<dbReference type="Pfam" id="PF07690">
    <property type="entry name" value="MFS_1"/>
    <property type="match status" value="1"/>
</dbReference>
<dbReference type="PANTHER" id="PTHR43124">
    <property type="entry name" value="PURINE EFFLUX PUMP PBUE"/>
    <property type="match status" value="1"/>
</dbReference>
<evidence type="ECO:0000256" key="2">
    <source>
        <dbReference type="ARBA" id="ARBA00022475"/>
    </source>
</evidence>
<comment type="subcellular location">
    <subcellularLocation>
        <location evidence="1">Cell membrane</location>
        <topology evidence="1">Multi-pass membrane protein</topology>
    </subcellularLocation>
</comment>
<evidence type="ECO:0000256" key="3">
    <source>
        <dbReference type="ARBA" id="ARBA00022692"/>
    </source>
</evidence>
<feature type="transmembrane region" description="Helical" evidence="6">
    <location>
        <begin position="117"/>
        <end position="139"/>
    </location>
</feature>
<feature type="transmembrane region" description="Helical" evidence="6">
    <location>
        <begin position="88"/>
        <end position="111"/>
    </location>
</feature>
<dbReference type="SUPFAM" id="SSF103473">
    <property type="entry name" value="MFS general substrate transporter"/>
    <property type="match status" value="1"/>
</dbReference>
<dbReference type="Gene3D" id="1.20.1250.20">
    <property type="entry name" value="MFS general substrate transporter like domains"/>
    <property type="match status" value="1"/>
</dbReference>